<dbReference type="GeneID" id="64406410"/>
<feature type="compositionally biased region" description="Basic and acidic residues" evidence="1">
    <location>
        <begin position="77"/>
        <end position="89"/>
    </location>
</feature>
<dbReference type="SMART" id="SM00773">
    <property type="entry name" value="WGR"/>
    <property type="match status" value="1"/>
</dbReference>
<protein>
    <submittedName>
        <fullName evidence="3">WGR domain</fullName>
    </submittedName>
</protein>
<evidence type="ECO:0000313" key="4">
    <source>
        <dbReference type="Proteomes" id="UP000273044"/>
    </source>
</evidence>
<dbReference type="InterPro" id="IPR025406">
    <property type="entry name" value="DUF4132"/>
</dbReference>
<dbReference type="Pfam" id="PF05406">
    <property type="entry name" value="WGR"/>
    <property type="match status" value="1"/>
</dbReference>
<evidence type="ECO:0000256" key="1">
    <source>
        <dbReference type="SAM" id="MobiDB-lite"/>
    </source>
</evidence>
<accession>A0A3S5ESL3</accession>
<gene>
    <name evidence="3" type="ORF">NCTC12967_00930</name>
</gene>
<dbReference type="Pfam" id="PF13569">
    <property type="entry name" value="DUF4132"/>
    <property type="match status" value="1"/>
</dbReference>
<dbReference type="PROSITE" id="PS51977">
    <property type="entry name" value="WGR"/>
    <property type="match status" value="1"/>
</dbReference>
<evidence type="ECO:0000259" key="2">
    <source>
        <dbReference type="PROSITE" id="PS51977"/>
    </source>
</evidence>
<dbReference type="InterPro" id="IPR008893">
    <property type="entry name" value="WGR_domain"/>
</dbReference>
<keyword evidence="4" id="KW-1185">Reference proteome</keyword>
<dbReference type="Proteomes" id="UP000273044">
    <property type="component" value="Chromosome"/>
</dbReference>
<name>A0A3S5ESL3_9ACTN</name>
<evidence type="ECO:0000313" key="3">
    <source>
        <dbReference type="EMBL" id="VEH69657.1"/>
    </source>
</evidence>
<organism evidence="3 4">
    <name type="scientific">Arachnia propionica</name>
    <dbReference type="NCBI Taxonomy" id="1750"/>
    <lineage>
        <taxon>Bacteria</taxon>
        <taxon>Bacillati</taxon>
        <taxon>Actinomycetota</taxon>
        <taxon>Actinomycetes</taxon>
        <taxon>Propionibacteriales</taxon>
        <taxon>Propionibacteriaceae</taxon>
        <taxon>Arachnia</taxon>
    </lineage>
</organism>
<feature type="domain" description="WGR" evidence="2">
    <location>
        <begin position="1"/>
        <end position="81"/>
    </location>
</feature>
<dbReference type="InterPro" id="IPR036930">
    <property type="entry name" value="WGR_dom_sf"/>
</dbReference>
<dbReference type="Gene3D" id="2.20.140.10">
    <property type="entry name" value="WGR domain"/>
    <property type="match status" value="1"/>
</dbReference>
<sequence>MKRRLHLTEGNSDKFWYIDVTEDQVTVRYGRSGTTGTTRTKQYESADKALTDAKKQVDAKIKKGYTDDATASTEELEPTKTTRTGEKNETGTAERVVAEPVGAPLEVSDLDADDLGLAITPFERAYDINAEVNLQIDDSPFDPEAELERAKRIVTQEKYSNGYSSLRRFRFTEPLFTTMPSRERIAWWVSHLEALEEARKREYYADQKIKYKWSFQAEIDWPTWLKVVLYTDWNCPLSEIVNHFRMGLLEDSLVLRAVLSTRTENEIAEARALLPSPLPSPLGYSLGGDITFGDSTIFMAAGLDALSPDEARELMDVFPDNSLRDWKHALTALVLPTAEERVAFARRTGAGTTDWEDVIPWIVATGQKGFGLLVDWLGRGPRDTASLMLQVAAEVGHGPGMTELFLNALDSKAADVAAEWIRSHMPQALAANLIPTQANALAPFLRELPREQLRNVVKQTAGNTRAVIDDILTETTIPALPADTPWWQDAIKTTKLPKTQKLPFSVEALPLVLVDGYRLDATHMTQLMQALSDTERHPLTAAIHDRTDPANRDHLAVTLLRLWLNEGAPAKLSWLMTGAGWLGGSEFVNILTPMIREWPGVSQHQRAVKGLTALRNIASDEALQQISGIAAKVKFAGLKKRAGQAMDEIAAQRGFSRDELEDRIIPDGGLDERGTRVFDYGTRRFLAYVTPDGKLAARLLDAEGHPTGKVLSTLPAPNKSDNPDQAKAAKAEYNLVKKAVTTLAKVQLARFERAMVQDRRWSPEDHARFIAPHPVLRRLLAGIIWGLHDTENTLTATARTDEDGRLVNPDDEPVDTDGCSIGIVHPLELDEATKAAWGEVLSDYELVQPFKQLDRPIFHLPDDQGDDTKLHDLPKGRFPATKLIGAFNKYGWERGEALDAGVYCIHALTIPTADLTAVICYTGMWMGPMTDQDDQEIEAAYILKGHHDPKNLGWGNEMDTKRLERIPWNQVPPKIVSEILAALKEMSNT</sequence>
<dbReference type="AlphaFoldDB" id="A0A3S5ESL3"/>
<dbReference type="EMBL" id="LR134406">
    <property type="protein sequence ID" value="VEH69657.1"/>
    <property type="molecule type" value="Genomic_DNA"/>
</dbReference>
<dbReference type="RefSeq" id="WP_061787748.1">
    <property type="nucleotide sequence ID" value="NZ_LR134406.1"/>
</dbReference>
<dbReference type="SUPFAM" id="SSF142921">
    <property type="entry name" value="WGR domain-like"/>
    <property type="match status" value="1"/>
</dbReference>
<feature type="region of interest" description="Disordered" evidence="1">
    <location>
        <begin position="69"/>
        <end position="91"/>
    </location>
</feature>
<reference evidence="3 4" key="1">
    <citation type="submission" date="2018-12" db="EMBL/GenBank/DDBJ databases">
        <authorList>
            <consortium name="Pathogen Informatics"/>
        </authorList>
    </citation>
    <scope>NUCLEOTIDE SEQUENCE [LARGE SCALE GENOMIC DNA]</scope>
    <source>
        <strain evidence="3 4">NCTC12967</strain>
    </source>
</reference>
<proteinExistence type="predicted"/>